<dbReference type="EMBL" id="JAHZSS010000002">
    <property type="protein sequence ID" value="MBW8189986.1"/>
    <property type="molecule type" value="Genomic_DNA"/>
</dbReference>
<evidence type="ECO:0000313" key="2">
    <source>
        <dbReference type="EMBL" id="MBW8189986.1"/>
    </source>
</evidence>
<sequence>MTSISPAASFGYSTQQQVLSNNNQPQTPVDNREQVQPPIAEIPENERPQLSPEEQRELIDQVEARRADIAQQEQNVQDAQRQAAVGVADYNQTQRVVDAYVTSASNGEADRDSNTISPSDIQVTETQYRVATDNVTPAYLYSQTEQGSESNPTIGQIIDNQV</sequence>
<gene>
    <name evidence="2" type="ORF">K0504_02980</name>
</gene>
<protein>
    <submittedName>
        <fullName evidence="2">Uncharacterized protein</fullName>
    </submittedName>
</protein>
<feature type="region of interest" description="Disordered" evidence="1">
    <location>
        <begin position="1"/>
        <end position="54"/>
    </location>
</feature>
<organism evidence="2 3">
    <name type="scientific">Neiella holothuriorum</name>
    <dbReference type="NCBI Taxonomy" id="2870530"/>
    <lineage>
        <taxon>Bacteria</taxon>
        <taxon>Pseudomonadati</taxon>
        <taxon>Pseudomonadota</taxon>
        <taxon>Gammaproteobacteria</taxon>
        <taxon>Alteromonadales</taxon>
        <taxon>Echinimonadaceae</taxon>
        <taxon>Neiella</taxon>
    </lineage>
</organism>
<feature type="compositionally biased region" description="Polar residues" evidence="1">
    <location>
        <begin position="1"/>
        <end position="29"/>
    </location>
</feature>
<evidence type="ECO:0000256" key="1">
    <source>
        <dbReference type="SAM" id="MobiDB-lite"/>
    </source>
</evidence>
<name>A0ABS7EDT7_9GAMM</name>
<dbReference type="Proteomes" id="UP001166251">
    <property type="component" value="Unassembled WGS sequence"/>
</dbReference>
<evidence type="ECO:0000313" key="3">
    <source>
        <dbReference type="Proteomes" id="UP001166251"/>
    </source>
</evidence>
<feature type="region of interest" description="Disordered" evidence="1">
    <location>
        <begin position="143"/>
        <end position="162"/>
    </location>
</feature>
<accession>A0ABS7EDT7</accession>
<proteinExistence type="predicted"/>
<comment type="caution">
    <text evidence="2">The sequence shown here is derived from an EMBL/GenBank/DDBJ whole genome shotgun (WGS) entry which is preliminary data.</text>
</comment>
<dbReference type="RefSeq" id="WP_220102662.1">
    <property type="nucleotide sequence ID" value="NZ_JAHZSS010000002.1"/>
</dbReference>
<reference evidence="2" key="1">
    <citation type="submission" date="2021-07" db="EMBL/GenBank/DDBJ databases">
        <title>Neiella marina sp. nov., isolated from the intestinal content of sea cucumber Apostichopus japonicus.</title>
        <authorList>
            <person name="Bai X."/>
        </authorList>
    </citation>
    <scope>NUCLEOTIDE SEQUENCE</scope>
    <source>
        <strain evidence="2">126</strain>
    </source>
</reference>
<keyword evidence="3" id="KW-1185">Reference proteome</keyword>